<comment type="caution">
    <text evidence="1">The sequence shown here is derived from an EMBL/GenBank/DDBJ whole genome shotgun (WGS) entry which is preliminary data.</text>
</comment>
<proteinExistence type="predicted"/>
<accession>A0ACC2BAN4</accession>
<keyword evidence="2" id="KW-1185">Reference proteome</keyword>
<gene>
    <name evidence="1" type="ORF">O6H91_16G023700</name>
</gene>
<organism evidence="1 2">
    <name type="scientific">Diphasiastrum complanatum</name>
    <name type="common">Issler's clubmoss</name>
    <name type="synonym">Lycopodium complanatum</name>
    <dbReference type="NCBI Taxonomy" id="34168"/>
    <lineage>
        <taxon>Eukaryota</taxon>
        <taxon>Viridiplantae</taxon>
        <taxon>Streptophyta</taxon>
        <taxon>Embryophyta</taxon>
        <taxon>Tracheophyta</taxon>
        <taxon>Lycopodiopsida</taxon>
        <taxon>Lycopodiales</taxon>
        <taxon>Lycopodiaceae</taxon>
        <taxon>Lycopodioideae</taxon>
        <taxon>Diphasiastrum</taxon>
    </lineage>
</organism>
<reference evidence="2" key="1">
    <citation type="journal article" date="2024" name="Proc. Natl. Acad. Sci. U.S.A.">
        <title>Extraordinary preservation of gene collinearity over three hundred million years revealed in homosporous lycophytes.</title>
        <authorList>
            <person name="Li C."/>
            <person name="Wickell D."/>
            <person name="Kuo L.Y."/>
            <person name="Chen X."/>
            <person name="Nie B."/>
            <person name="Liao X."/>
            <person name="Peng D."/>
            <person name="Ji J."/>
            <person name="Jenkins J."/>
            <person name="Williams M."/>
            <person name="Shu S."/>
            <person name="Plott C."/>
            <person name="Barry K."/>
            <person name="Rajasekar S."/>
            <person name="Grimwood J."/>
            <person name="Han X."/>
            <person name="Sun S."/>
            <person name="Hou Z."/>
            <person name="He W."/>
            <person name="Dai G."/>
            <person name="Sun C."/>
            <person name="Schmutz J."/>
            <person name="Leebens-Mack J.H."/>
            <person name="Li F.W."/>
            <person name="Wang L."/>
        </authorList>
    </citation>
    <scope>NUCLEOTIDE SEQUENCE [LARGE SCALE GENOMIC DNA]</scope>
    <source>
        <strain evidence="2">cv. PW_Plant_1</strain>
    </source>
</reference>
<dbReference type="EMBL" id="CM055107">
    <property type="protein sequence ID" value="KAJ7526803.1"/>
    <property type="molecule type" value="Genomic_DNA"/>
</dbReference>
<evidence type="ECO:0000313" key="1">
    <source>
        <dbReference type="EMBL" id="KAJ7526803.1"/>
    </source>
</evidence>
<dbReference type="Proteomes" id="UP001162992">
    <property type="component" value="Chromosome 16"/>
</dbReference>
<name>A0ACC2BAN4_DIPCM</name>
<evidence type="ECO:0000313" key="2">
    <source>
        <dbReference type="Proteomes" id="UP001162992"/>
    </source>
</evidence>
<protein>
    <submittedName>
        <fullName evidence="1">Uncharacterized protein</fullName>
    </submittedName>
</protein>
<sequence>MVSLWGFHIATPLLFPSLPAGMPGRSIAMAISENFMSTKTFLRGTDLSAEAADNGEVIEETKGLDSQLWHACAGGMVQLPVVGSKVIYFPQGHAEQAATSPIFPPSMASSGAIPCRVLSVSFLADTETDEVYARIRLHPDHNYQDSDDPPSPQVADKPASFAKTLTQSDANNGGGFSVPRYCAETIFPRLDYSVDPPVQTVLAKDVHGEVWKFRHIYRGTPRRHLLTTGWSTFVNQKKLVAGDAIVFLRSARGELCVGVRRSMRSSNGGGGGDSLCWQSSKPLQRSSRWELKPGNSDGTYPDVFSADGGSRGGTASSFVRNRARVIAKSVVEAATLAAAGQPFEVVYYPRASTAEFTVRAQAVRGALEQAWYPGMRFKMAFETEDSSRISWFMGNISAVQPADPLLFPESPWRILQVTWDEPDLLQGVSRVSPWQVELVSTLPMQLPPFSLPKKKFRISQPQELQIAESQGYSGLPMTALANNLVGQMNPWYSLSDDIPAGMQGARQERIYGLAPPDYYPHKVPGGIQDMYPQEGTKLLGPGSTDLNFSTISNYDHFTIQCNLAKGTTFANASQNESASGTIPSQSGSSNNRSAPFLLFGKAIDPVIPSTQQQNSGGSSSEGTSHQLLKDNSPPPKVINATSQSSEIQGDKLEMVQRYESRVTDGVKTTYVTPQCHPGSYSDSSCIDEIGGLKWFKEQASMLTSEKKDVLVRANGDSLIHCKIFMESEEVGRTIDLSLFSSYEELYEKLSDMFSTEKSKLSGRIVYKDLEGSTIHVGGEPYRNFMRSVKRLTILA</sequence>